<keyword evidence="3" id="KW-1185">Reference proteome</keyword>
<comment type="caution">
    <text evidence="2">The sequence shown here is derived from an EMBL/GenBank/DDBJ whole genome shotgun (WGS) entry which is preliminary data.</text>
</comment>
<dbReference type="AlphaFoldDB" id="A0A7W9LZM0"/>
<dbReference type="PROSITE" id="PS51257">
    <property type="entry name" value="PROKAR_LIPOPROTEIN"/>
    <property type="match status" value="1"/>
</dbReference>
<evidence type="ECO:0000313" key="3">
    <source>
        <dbReference type="Proteomes" id="UP000552097"/>
    </source>
</evidence>
<dbReference type="Proteomes" id="UP000552097">
    <property type="component" value="Unassembled WGS sequence"/>
</dbReference>
<proteinExistence type="predicted"/>
<reference evidence="2 3" key="1">
    <citation type="submission" date="2020-08" db="EMBL/GenBank/DDBJ databases">
        <title>Sequencing the genomes of 1000 actinobacteria strains.</title>
        <authorList>
            <person name="Klenk H.-P."/>
        </authorList>
    </citation>
    <scope>NUCLEOTIDE SEQUENCE [LARGE SCALE GENOMIC DNA]</scope>
    <source>
        <strain evidence="2 3">DSM 45486</strain>
    </source>
</reference>
<accession>A0A7W9LZM0</accession>
<organism evidence="2 3">
    <name type="scientific">Saccharothrix ecbatanensis</name>
    <dbReference type="NCBI Taxonomy" id="1105145"/>
    <lineage>
        <taxon>Bacteria</taxon>
        <taxon>Bacillati</taxon>
        <taxon>Actinomycetota</taxon>
        <taxon>Actinomycetes</taxon>
        <taxon>Pseudonocardiales</taxon>
        <taxon>Pseudonocardiaceae</taxon>
        <taxon>Saccharothrix</taxon>
    </lineage>
</organism>
<gene>
    <name evidence="2" type="ORF">F4560_001798</name>
</gene>
<feature type="region of interest" description="Disordered" evidence="1">
    <location>
        <begin position="29"/>
        <end position="52"/>
    </location>
</feature>
<name>A0A7W9LZM0_9PSEU</name>
<dbReference type="RefSeq" id="WP_184918496.1">
    <property type="nucleotide sequence ID" value="NZ_JACHMO010000001.1"/>
</dbReference>
<evidence type="ECO:0000313" key="2">
    <source>
        <dbReference type="EMBL" id="MBB5802030.1"/>
    </source>
</evidence>
<dbReference type="EMBL" id="JACHMO010000001">
    <property type="protein sequence ID" value="MBB5802030.1"/>
    <property type="molecule type" value="Genomic_DNA"/>
</dbReference>
<evidence type="ECO:0000256" key="1">
    <source>
        <dbReference type="SAM" id="MobiDB-lite"/>
    </source>
</evidence>
<sequence>MKPWIHQLGAVLGVSVLLLAGGCGKTVTGSAIPESPSGSETADSTGKEQKTGFDECGLAEPAELAKAIGVNAMYVTGRSAMTQPDGSRRASCTYFPEDVPGMLGLQISTVADTDAERFFAPFAKKFRNIKQVPKLGDRAEAVAYKANGTSTHYIEVRTISGDRGVHLYYTYMDSGGAMPKADGSAAALILVKALERLPDKVTIPDGTPDGRCADIDLKAATKALGAEFVMARSVVSEKDSMNCYFSGGAASFDVTLVTDPNPVRGWTVAPDKITHPDLGDGARLLFTEAKTLSARINVGDRVLAINASYDAPDTVTALRPADVELVRTIVDSVGKRK</sequence>
<evidence type="ECO:0008006" key="4">
    <source>
        <dbReference type="Google" id="ProtNLM"/>
    </source>
</evidence>
<protein>
    <recommendedName>
        <fullName evidence="4">DUF3558 domain-containing protein</fullName>
    </recommendedName>
</protein>